<feature type="binding site" evidence="8">
    <location>
        <position position="271"/>
    </location>
    <ligand>
        <name>substrate</name>
    </ligand>
</feature>
<evidence type="ECO:0000256" key="4">
    <source>
        <dbReference type="ARBA" id="ARBA00022723"/>
    </source>
</evidence>
<dbReference type="EC" id="2.3.1.234" evidence="8"/>
<dbReference type="Gene3D" id="3.30.420.40">
    <property type="match status" value="2"/>
</dbReference>
<dbReference type="PANTHER" id="PTHR11735">
    <property type="entry name" value="TRNA N6-ADENOSINE THREONYLCARBAMOYLTRANSFERASE"/>
    <property type="match status" value="1"/>
</dbReference>
<feature type="binding site" evidence="8">
    <location>
        <position position="183"/>
    </location>
    <ligand>
        <name>substrate</name>
    </ligand>
</feature>
<feature type="binding site" evidence="8">
    <location>
        <position position="179"/>
    </location>
    <ligand>
        <name>substrate</name>
    </ligand>
</feature>
<comment type="subcellular location">
    <subcellularLocation>
        <location evidence="8">Cytoplasm</location>
    </subcellularLocation>
</comment>
<name>A0A7C5I4Q0_UNCW3</name>
<protein>
    <recommendedName>
        <fullName evidence="8">tRNA N6-adenosine threonylcarbamoyltransferase</fullName>
        <ecNumber evidence="8">2.3.1.234</ecNumber>
    </recommendedName>
    <alternativeName>
        <fullName evidence="8">N6-L-threonylcarbamoyladenine synthase</fullName>
        <shortName evidence="8">t(6)A synthase</shortName>
    </alternativeName>
    <alternativeName>
        <fullName evidence="8">t(6)A37 threonylcarbamoyladenosine biosynthesis protein TsaD</fullName>
    </alternativeName>
    <alternativeName>
        <fullName evidence="8">tRNA threonylcarbamoyladenosine biosynthesis protein TsaD</fullName>
    </alternativeName>
</protein>
<reference evidence="10" key="1">
    <citation type="journal article" date="2020" name="mSystems">
        <title>Genome- and Community-Level Interaction Insights into Carbon Utilization and Element Cycling Functions of Hydrothermarchaeota in Hydrothermal Sediment.</title>
        <authorList>
            <person name="Zhou Z."/>
            <person name="Liu Y."/>
            <person name="Xu W."/>
            <person name="Pan J."/>
            <person name="Luo Z.H."/>
            <person name="Li M."/>
        </authorList>
    </citation>
    <scope>NUCLEOTIDE SEQUENCE [LARGE SCALE GENOMIC DNA]</scope>
    <source>
        <strain evidence="10">HyVt-94</strain>
    </source>
</reference>
<keyword evidence="1 8" id="KW-0963">Cytoplasm</keyword>
<comment type="cofactor">
    <cofactor evidence="8">
        <name>Fe(2+)</name>
        <dbReference type="ChEBI" id="CHEBI:29033"/>
    </cofactor>
    <text evidence="8">Binds 1 Fe(2+) ion per subunit.</text>
</comment>
<evidence type="ECO:0000256" key="8">
    <source>
        <dbReference type="HAMAP-Rule" id="MF_01445"/>
    </source>
</evidence>
<proteinExistence type="inferred from homology"/>
<keyword evidence="6 8" id="KW-0012">Acyltransferase</keyword>
<dbReference type="FunFam" id="3.30.420.40:FF:000040">
    <property type="entry name" value="tRNA N6-adenosine threonylcarbamoyltransferase"/>
    <property type="match status" value="1"/>
</dbReference>
<evidence type="ECO:0000259" key="9">
    <source>
        <dbReference type="Pfam" id="PF00814"/>
    </source>
</evidence>
<comment type="similarity">
    <text evidence="8">Belongs to the KAE1 / TsaD family.</text>
</comment>
<feature type="binding site" evidence="8">
    <location>
        <begin position="133"/>
        <end position="137"/>
    </location>
    <ligand>
        <name>substrate</name>
    </ligand>
</feature>
<gene>
    <name evidence="8 10" type="primary">tsaD</name>
    <name evidence="10" type="ORF">ENL41_02250</name>
</gene>
<comment type="caution">
    <text evidence="10">The sequence shown here is derived from an EMBL/GenBank/DDBJ whole genome shotgun (WGS) entry which is preliminary data.</text>
</comment>
<keyword evidence="5 8" id="KW-0408">Iron</keyword>
<dbReference type="InterPro" id="IPR000905">
    <property type="entry name" value="Gcp-like_dom"/>
</dbReference>
<evidence type="ECO:0000256" key="5">
    <source>
        <dbReference type="ARBA" id="ARBA00023004"/>
    </source>
</evidence>
<keyword evidence="2 8" id="KW-0808">Transferase</keyword>
<feature type="binding site" evidence="8">
    <location>
        <position position="297"/>
    </location>
    <ligand>
        <name>Fe cation</name>
        <dbReference type="ChEBI" id="CHEBI:24875"/>
    </ligand>
</feature>
<sequence>MKILAIETSCDETAAACIGENFEVLSNVTKTHVEHSVFGGVVPEIASRVHTKLILPVVRKALEDASLSIQDIDGIAVTYGPGLIGSLLVGLVFGKTLAQVLQLPFIGVNHLEGHLFSIFLNRKNLAPPLLFLLVSGGHTELIYMEDYGRYKYLGGTLDDAAGEAFDKVAKMLGLPYPGGPHIDRLAREGRKDFVRFPRARTKGYDFSFSGLKTAVLYYLRKQSREFIEAHISDIAASFQEAVVDMLLEKTRIAMEELKCGKLAVVGGVSMNSRLREVFNREFRSSEVYFPEPQFTIDNAAMVGAVGMFKLKKGEKSPFTLGANPNLKLT</sequence>
<dbReference type="GO" id="GO:0005737">
    <property type="term" value="C:cytoplasm"/>
    <property type="evidence" value="ECO:0007669"/>
    <property type="project" value="UniProtKB-SubCell"/>
</dbReference>
<dbReference type="NCBIfam" id="TIGR03723">
    <property type="entry name" value="T6A_TsaD_YgjD"/>
    <property type="match status" value="1"/>
</dbReference>
<dbReference type="Pfam" id="PF00814">
    <property type="entry name" value="TsaD"/>
    <property type="match status" value="1"/>
</dbReference>
<feature type="binding site" evidence="8">
    <location>
        <position position="110"/>
    </location>
    <ligand>
        <name>Fe cation</name>
        <dbReference type="ChEBI" id="CHEBI:24875"/>
    </ligand>
</feature>
<dbReference type="SUPFAM" id="SSF53067">
    <property type="entry name" value="Actin-like ATPase domain"/>
    <property type="match status" value="1"/>
</dbReference>
<dbReference type="GO" id="GO:0005506">
    <property type="term" value="F:iron ion binding"/>
    <property type="evidence" value="ECO:0007669"/>
    <property type="project" value="UniProtKB-UniRule"/>
</dbReference>
<dbReference type="InterPro" id="IPR017861">
    <property type="entry name" value="KAE1/TsaD"/>
</dbReference>
<dbReference type="AlphaFoldDB" id="A0A7C5I4Q0"/>
<evidence type="ECO:0000256" key="2">
    <source>
        <dbReference type="ARBA" id="ARBA00022679"/>
    </source>
</evidence>
<feature type="binding site" evidence="8">
    <location>
        <position position="166"/>
    </location>
    <ligand>
        <name>substrate</name>
    </ligand>
</feature>
<dbReference type="HAMAP" id="MF_01445">
    <property type="entry name" value="TsaD"/>
    <property type="match status" value="1"/>
</dbReference>
<dbReference type="EMBL" id="DRTV01000155">
    <property type="protein sequence ID" value="HHF58226.1"/>
    <property type="molecule type" value="Genomic_DNA"/>
</dbReference>
<dbReference type="InterPro" id="IPR022450">
    <property type="entry name" value="TsaD"/>
</dbReference>
<keyword evidence="4 8" id="KW-0479">Metal-binding</keyword>
<dbReference type="GO" id="GO:0002949">
    <property type="term" value="P:tRNA threonylcarbamoyladenosine modification"/>
    <property type="evidence" value="ECO:0007669"/>
    <property type="project" value="UniProtKB-UniRule"/>
</dbReference>
<evidence type="ECO:0000256" key="3">
    <source>
        <dbReference type="ARBA" id="ARBA00022694"/>
    </source>
</evidence>
<evidence type="ECO:0000256" key="6">
    <source>
        <dbReference type="ARBA" id="ARBA00023315"/>
    </source>
</evidence>
<evidence type="ECO:0000313" key="10">
    <source>
        <dbReference type="EMBL" id="HHF58226.1"/>
    </source>
</evidence>
<dbReference type="CDD" id="cd24133">
    <property type="entry name" value="ASKHA_NBD_TsaD_bac"/>
    <property type="match status" value="1"/>
</dbReference>
<accession>A0A7C5I4Q0</accession>
<dbReference type="FunFam" id="3.30.420.40:FF:000012">
    <property type="entry name" value="tRNA N6-adenosine threonylcarbamoyltransferase"/>
    <property type="match status" value="1"/>
</dbReference>
<dbReference type="NCBIfam" id="TIGR00329">
    <property type="entry name" value="gcp_kae1"/>
    <property type="match status" value="1"/>
</dbReference>
<organism evidence="10">
    <name type="scientific">candidate division WOR-3 bacterium</name>
    <dbReference type="NCBI Taxonomy" id="2052148"/>
    <lineage>
        <taxon>Bacteria</taxon>
        <taxon>Bacteria division WOR-3</taxon>
    </lineage>
</organism>
<feature type="binding site" evidence="8">
    <location>
        <position position="114"/>
    </location>
    <ligand>
        <name>Fe cation</name>
        <dbReference type="ChEBI" id="CHEBI:24875"/>
    </ligand>
</feature>
<comment type="function">
    <text evidence="8">Required for the formation of a threonylcarbamoyl group on adenosine at position 37 (t(6)A37) in tRNAs that read codons beginning with adenine. Is involved in the transfer of the threonylcarbamoyl moiety of threonylcarbamoyl-AMP (TC-AMP) to the N6 group of A37, together with TsaE and TsaB. TsaD likely plays a direct catalytic role in this reaction.</text>
</comment>
<comment type="catalytic activity">
    <reaction evidence="7 8">
        <text>L-threonylcarbamoyladenylate + adenosine(37) in tRNA = N(6)-L-threonylcarbamoyladenosine(37) in tRNA + AMP + H(+)</text>
        <dbReference type="Rhea" id="RHEA:37059"/>
        <dbReference type="Rhea" id="RHEA-COMP:10162"/>
        <dbReference type="Rhea" id="RHEA-COMP:10163"/>
        <dbReference type="ChEBI" id="CHEBI:15378"/>
        <dbReference type="ChEBI" id="CHEBI:73682"/>
        <dbReference type="ChEBI" id="CHEBI:74411"/>
        <dbReference type="ChEBI" id="CHEBI:74418"/>
        <dbReference type="ChEBI" id="CHEBI:456215"/>
        <dbReference type="EC" id="2.3.1.234"/>
    </reaction>
</comment>
<dbReference type="Proteomes" id="UP000886014">
    <property type="component" value="Unassembled WGS sequence"/>
</dbReference>
<evidence type="ECO:0000256" key="1">
    <source>
        <dbReference type="ARBA" id="ARBA00022490"/>
    </source>
</evidence>
<evidence type="ECO:0000256" key="7">
    <source>
        <dbReference type="ARBA" id="ARBA00048117"/>
    </source>
</evidence>
<feature type="domain" description="Gcp-like" evidence="9">
    <location>
        <begin position="23"/>
        <end position="303"/>
    </location>
</feature>
<dbReference type="InterPro" id="IPR017860">
    <property type="entry name" value="Peptidase_M22_CS"/>
</dbReference>
<dbReference type="GO" id="GO:0061711">
    <property type="term" value="F:tRNA N(6)-L-threonylcarbamoyladenine synthase activity"/>
    <property type="evidence" value="ECO:0007669"/>
    <property type="project" value="UniProtKB-EC"/>
</dbReference>
<keyword evidence="3 8" id="KW-0819">tRNA processing</keyword>
<dbReference type="PRINTS" id="PR00789">
    <property type="entry name" value="OSIALOPTASE"/>
</dbReference>
<dbReference type="InterPro" id="IPR043129">
    <property type="entry name" value="ATPase_NBD"/>
</dbReference>
<dbReference type="PANTHER" id="PTHR11735:SF6">
    <property type="entry name" value="TRNA N6-ADENOSINE THREONYLCARBAMOYLTRANSFERASE, MITOCHONDRIAL"/>
    <property type="match status" value="1"/>
</dbReference>
<dbReference type="PROSITE" id="PS01016">
    <property type="entry name" value="GLYCOPROTEASE"/>
    <property type="match status" value="1"/>
</dbReference>